<comment type="caution">
    <text evidence="1">The sequence shown here is derived from an EMBL/GenBank/DDBJ whole genome shotgun (WGS) entry which is preliminary data.</text>
</comment>
<dbReference type="EMBL" id="JACHHN010000003">
    <property type="protein sequence ID" value="MBB5190816.1"/>
    <property type="molecule type" value="Genomic_DNA"/>
</dbReference>
<reference evidence="1 2" key="1">
    <citation type="submission" date="2020-08" db="EMBL/GenBank/DDBJ databases">
        <title>Genomic Encyclopedia of Type Strains, Phase IV (KMG-IV): sequencing the most valuable type-strain genomes for metagenomic binning, comparative biology and taxonomic classification.</title>
        <authorList>
            <person name="Goeker M."/>
        </authorList>
    </citation>
    <scope>NUCLEOTIDE SEQUENCE [LARGE SCALE GENOMIC DNA]</scope>
    <source>
        <strain evidence="1 2">DSM 18233</strain>
    </source>
</reference>
<organism evidence="1 2">
    <name type="scientific">Silvimonas terrae</name>
    <dbReference type="NCBI Taxonomy" id="300266"/>
    <lineage>
        <taxon>Bacteria</taxon>
        <taxon>Pseudomonadati</taxon>
        <taxon>Pseudomonadota</taxon>
        <taxon>Betaproteobacteria</taxon>
        <taxon>Neisseriales</taxon>
        <taxon>Chitinibacteraceae</taxon>
        <taxon>Silvimonas</taxon>
    </lineage>
</organism>
<dbReference type="AlphaFoldDB" id="A0A840REH6"/>
<evidence type="ECO:0000313" key="2">
    <source>
        <dbReference type="Proteomes" id="UP000543030"/>
    </source>
</evidence>
<sequence length="183" mass="20061">MSRDIKSLPVDAHRGKLITLICGNPAQMAPRHLTNAKHEKTPPGLRLSGVFCGHVMTRPDILVGPPGVEPGTNGLCLPATAFAAPFGFVVWTVSCLYDLPVQSLHVPATQLAGFARDYHGVEVIDTRGFPEFEQFYQRAELTCPKATHTTSSIPCRLQERRFVKSAALTRHELEAHIKQTPGQ</sequence>
<dbReference type="Proteomes" id="UP000543030">
    <property type="component" value="Unassembled WGS sequence"/>
</dbReference>
<name>A0A840REH6_9NEIS</name>
<proteinExistence type="predicted"/>
<accession>A0A840REH6</accession>
<keyword evidence="2" id="KW-1185">Reference proteome</keyword>
<gene>
    <name evidence="1" type="ORF">HNQ50_001539</name>
</gene>
<evidence type="ECO:0000313" key="1">
    <source>
        <dbReference type="EMBL" id="MBB5190816.1"/>
    </source>
</evidence>
<protein>
    <submittedName>
        <fullName evidence="1">Uncharacterized protein</fullName>
    </submittedName>
</protein>